<accession>A0A6A6VK71</accession>
<dbReference type="Pfam" id="PF00106">
    <property type="entry name" value="adh_short"/>
    <property type="match status" value="1"/>
</dbReference>
<reference evidence="3" key="1">
    <citation type="journal article" date="2020" name="Stud. Mycol.">
        <title>101 Dothideomycetes genomes: a test case for predicting lifestyles and emergence of pathogens.</title>
        <authorList>
            <person name="Haridas S."/>
            <person name="Albert R."/>
            <person name="Binder M."/>
            <person name="Bloem J."/>
            <person name="Labutti K."/>
            <person name="Salamov A."/>
            <person name="Andreopoulos B."/>
            <person name="Baker S."/>
            <person name="Barry K."/>
            <person name="Bills G."/>
            <person name="Bluhm B."/>
            <person name="Cannon C."/>
            <person name="Castanera R."/>
            <person name="Culley D."/>
            <person name="Daum C."/>
            <person name="Ezra D."/>
            <person name="Gonzalez J."/>
            <person name="Henrissat B."/>
            <person name="Kuo A."/>
            <person name="Liang C."/>
            <person name="Lipzen A."/>
            <person name="Lutzoni F."/>
            <person name="Magnuson J."/>
            <person name="Mondo S."/>
            <person name="Nolan M."/>
            <person name="Ohm R."/>
            <person name="Pangilinan J."/>
            <person name="Park H.-J."/>
            <person name="Ramirez L."/>
            <person name="Alfaro M."/>
            <person name="Sun H."/>
            <person name="Tritt A."/>
            <person name="Yoshinaga Y."/>
            <person name="Zwiers L.-H."/>
            <person name="Turgeon B."/>
            <person name="Goodwin S."/>
            <person name="Spatafora J."/>
            <person name="Crous P."/>
            <person name="Grigoriev I."/>
        </authorList>
    </citation>
    <scope>NUCLEOTIDE SEQUENCE</scope>
    <source>
        <strain evidence="3">CBS 119925</strain>
    </source>
</reference>
<dbReference type="InterPro" id="IPR002347">
    <property type="entry name" value="SDR_fam"/>
</dbReference>
<gene>
    <name evidence="3" type="ORF">M011DRAFT_396774</name>
</gene>
<dbReference type="AlphaFoldDB" id="A0A6A6VK71"/>
<dbReference type="OrthoDB" id="37659at2759"/>
<dbReference type="InterPro" id="IPR036291">
    <property type="entry name" value="NAD(P)-bd_dom_sf"/>
</dbReference>
<evidence type="ECO:0000313" key="4">
    <source>
        <dbReference type="Proteomes" id="UP000799440"/>
    </source>
</evidence>
<keyword evidence="2" id="KW-0560">Oxidoreductase</keyword>
<proteinExistence type="inferred from homology"/>
<evidence type="ECO:0000256" key="1">
    <source>
        <dbReference type="ARBA" id="ARBA00006484"/>
    </source>
</evidence>
<organism evidence="3 4">
    <name type="scientific">Sporormia fimetaria CBS 119925</name>
    <dbReference type="NCBI Taxonomy" id="1340428"/>
    <lineage>
        <taxon>Eukaryota</taxon>
        <taxon>Fungi</taxon>
        <taxon>Dikarya</taxon>
        <taxon>Ascomycota</taxon>
        <taxon>Pezizomycotina</taxon>
        <taxon>Dothideomycetes</taxon>
        <taxon>Pleosporomycetidae</taxon>
        <taxon>Pleosporales</taxon>
        <taxon>Sporormiaceae</taxon>
        <taxon>Sporormia</taxon>
    </lineage>
</organism>
<dbReference type="EMBL" id="MU006564">
    <property type="protein sequence ID" value="KAF2750216.1"/>
    <property type="molecule type" value="Genomic_DNA"/>
</dbReference>
<dbReference type="SUPFAM" id="SSF51735">
    <property type="entry name" value="NAD(P)-binding Rossmann-fold domains"/>
    <property type="match status" value="1"/>
</dbReference>
<evidence type="ECO:0000256" key="2">
    <source>
        <dbReference type="ARBA" id="ARBA00023002"/>
    </source>
</evidence>
<comment type="similarity">
    <text evidence="1">Belongs to the short-chain dehydrogenases/reductases (SDR) family.</text>
</comment>
<dbReference type="PANTHER" id="PTHR43180">
    <property type="entry name" value="3-OXOACYL-(ACYL-CARRIER-PROTEIN) REDUCTASE (AFU_ORTHOLOGUE AFUA_6G11210)"/>
    <property type="match status" value="1"/>
</dbReference>
<keyword evidence="4" id="KW-1185">Reference proteome</keyword>
<protein>
    <submittedName>
        <fullName evidence="3">NAD(P)-binding protein</fullName>
    </submittedName>
</protein>
<evidence type="ECO:0000313" key="3">
    <source>
        <dbReference type="EMBL" id="KAF2750216.1"/>
    </source>
</evidence>
<sequence length="287" mass="30987">MTSFTIPDSNLDAIKDKVVIVTGAASGIGLATVKRVLQHGGKVFASDVNDMPEPEKSQVSFMNVDVTSWKEQLDMFKAAQEKFGKIHHVFANAVGIGPTCTLLENEVDENGDLLPPRLKTFDVNLTGVVYTVKLGIHYIQKHSEGGSIVMTATSKHAVLGLLRSLYVNLHPNLPIRINAIGPSWTETGIVPKEVIEALGRDAVQSPDVVARSVVNLMAGTAHGEFIYSDRGKFWDIENGDKGLNAYAWKMIGSEYTEENAVVEKLQQMAKAAKDAVTGATQPAQATG</sequence>
<dbReference type="GO" id="GO:0016491">
    <property type="term" value="F:oxidoreductase activity"/>
    <property type="evidence" value="ECO:0007669"/>
    <property type="project" value="UniProtKB-KW"/>
</dbReference>
<dbReference type="PANTHER" id="PTHR43180:SF11">
    <property type="entry name" value="NAD(P)-BINDING PROTEIN"/>
    <property type="match status" value="1"/>
</dbReference>
<dbReference type="Proteomes" id="UP000799440">
    <property type="component" value="Unassembled WGS sequence"/>
</dbReference>
<dbReference type="PRINTS" id="PR00081">
    <property type="entry name" value="GDHRDH"/>
</dbReference>
<dbReference type="Gene3D" id="3.40.50.720">
    <property type="entry name" value="NAD(P)-binding Rossmann-like Domain"/>
    <property type="match status" value="1"/>
</dbReference>
<name>A0A6A6VK71_9PLEO</name>